<proteinExistence type="predicted"/>
<dbReference type="Proteomes" id="UP000297736">
    <property type="component" value="Unassembled WGS sequence"/>
</dbReference>
<reference evidence="1 2" key="1">
    <citation type="submission" date="2018-10" db="EMBL/GenBank/DDBJ databases">
        <title>Brevibacterium genomes from Austrain hard cheese rinds.</title>
        <authorList>
            <person name="Anast J.M."/>
            <person name="Dzieciol M."/>
            <person name="Schultz D.L."/>
            <person name="Mann E."/>
            <person name="Wagner M."/>
            <person name="Schmitz-Esser S."/>
        </authorList>
    </citation>
    <scope>NUCLEOTIDE SEQUENCE [LARGE SCALE GENOMIC DNA]</scope>
    <source>
        <strain evidence="1 2">L261</strain>
    </source>
</reference>
<evidence type="ECO:0000313" key="1">
    <source>
        <dbReference type="EMBL" id="TGD36779.1"/>
    </source>
</evidence>
<evidence type="ECO:0000313" key="2">
    <source>
        <dbReference type="Proteomes" id="UP000297736"/>
    </source>
</evidence>
<gene>
    <name evidence="1" type="ORF">EB834_18495</name>
</gene>
<protein>
    <submittedName>
        <fullName evidence="1">Uncharacterized protein</fullName>
    </submittedName>
</protein>
<name>A0A4Z0KHL4_BREAU</name>
<dbReference type="AlphaFoldDB" id="A0A4Z0KHL4"/>
<organism evidence="1 2">
    <name type="scientific">Brevibacterium aurantiacum</name>
    <dbReference type="NCBI Taxonomy" id="273384"/>
    <lineage>
        <taxon>Bacteria</taxon>
        <taxon>Bacillati</taxon>
        <taxon>Actinomycetota</taxon>
        <taxon>Actinomycetes</taxon>
        <taxon>Micrococcales</taxon>
        <taxon>Brevibacteriaceae</taxon>
        <taxon>Brevibacterium</taxon>
    </lineage>
</organism>
<comment type="caution">
    <text evidence="1">The sequence shown here is derived from an EMBL/GenBank/DDBJ whole genome shotgun (WGS) entry which is preliminary data.</text>
</comment>
<sequence length="76" mass="8741">MCDAHAWSDDCQRADSLTEKIGREAQLDLAPGNKGDPLLSLRCANYWKYNQHSDNNADFYLLSHLHPWQRLVQNPS</sequence>
<dbReference type="EMBL" id="RHFF01000024">
    <property type="protein sequence ID" value="TGD36779.1"/>
    <property type="molecule type" value="Genomic_DNA"/>
</dbReference>
<accession>A0A4Z0KHL4</accession>